<keyword evidence="5" id="KW-0175">Coiled coil</keyword>
<keyword evidence="8" id="KW-1185">Reference proteome</keyword>
<evidence type="ECO:0000256" key="1">
    <source>
        <dbReference type="ARBA" id="ARBA00008956"/>
    </source>
</evidence>
<evidence type="ECO:0000313" key="7">
    <source>
        <dbReference type="EMBL" id="EFJ36709.1"/>
    </source>
</evidence>
<feature type="region of interest" description="Disordered" evidence="6">
    <location>
        <begin position="114"/>
        <end position="153"/>
    </location>
</feature>
<proteinExistence type="inferred from homology"/>
<accession>D8QTU9</accession>
<keyword evidence="2 4" id="KW-0221">Differentiation</keyword>
<feature type="coiled-coil region" evidence="5">
    <location>
        <begin position="18"/>
        <end position="45"/>
    </location>
</feature>
<dbReference type="FunCoup" id="D8QTU9">
    <property type="interactions" value="2350"/>
</dbReference>
<evidence type="ECO:0000256" key="3">
    <source>
        <dbReference type="ARBA" id="ARBA00023089"/>
    </source>
</evidence>
<name>D8QTU9_SELML</name>
<feature type="compositionally biased region" description="Polar residues" evidence="6">
    <location>
        <begin position="121"/>
        <end position="137"/>
    </location>
</feature>
<dbReference type="OMA" id="CTVQWKE"/>
<dbReference type="eggNOG" id="ENOG502QWA2">
    <property type="taxonomic scope" value="Eukaryota"/>
</dbReference>
<dbReference type="EMBL" id="GL377566">
    <property type="protein sequence ID" value="EFJ36709.1"/>
    <property type="molecule type" value="Genomic_DNA"/>
</dbReference>
<dbReference type="PANTHER" id="PTHR31791">
    <property type="entry name" value="FRIGIDA-LIKE PROTEIN 3-RELATED"/>
    <property type="match status" value="1"/>
</dbReference>
<dbReference type="GO" id="GO:0030154">
    <property type="term" value="P:cell differentiation"/>
    <property type="evidence" value="ECO:0007669"/>
    <property type="project" value="UniProtKB-KW"/>
</dbReference>
<organism evidence="8">
    <name type="scientific">Selaginella moellendorffii</name>
    <name type="common">Spikemoss</name>
    <dbReference type="NCBI Taxonomy" id="88036"/>
    <lineage>
        <taxon>Eukaryota</taxon>
        <taxon>Viridiplantae</taxon>
        <taxon>Streptophyta</taxon>
        <taxon>Embryophyta</taxon>
        <taxon>Tracheophyta</taxon>
        <taxon>Lycopodiopsida</taxon>
        <taxon>Selaginellales</taxon>
        <taxon>Selaginellaceae</taxon>
        <taxon>Selaginella</taxon>
    </lineage>
</organism>
<protein>
    <recommendedName>
        <fullName evidence="4">FRIGIDA-like protein</fullName>
    </recommendedName>
</protein>
<comment type="similarity">
    <text evidence="1 4">Belongs to the Frigida family.</text>
</comment>
<dbReference type="AlphaFoldDB" id="D8QTU9"/>
<evidence type="ECO:0000256" key="6">
    <source>
        <dbReference type="SAM" id="MobiDB-lite"/>
    </source>
</evidence>
<reference evidence="7 8" key="1">
    <citation type="journal article" date="2011" name="Science">
        <title>The Selaginella genome identifies genetic changes associated with the evolution of vascular plants.</title>
        <authorList>
            <person name="Banks J.A."/>
            <person name="Nishiyama T."/>
            <person name="Hasebe M."/>
            <person name="Bowman J.L."/>
            <person name="Gribskov M."/>
            <person name="dePamphilis C."/>
            <person name="Albert V.A."/>
            <person name="Aono N."/>
            <person name="Aoyama T."/>
            <person name="Ambrose B.A."/>
            <person name="Ashton N.W."/>
            <person name="Axtell M.J."/>
            <person name="Barker E."/>
            <person name="Barker M.S."/>
            <person name="Bennetzen J.L."/>
            <person name="Bonawitz N.D."/>
            <person name="Chapple C."/>
            <person name="Cheng C."/>
            <person name="Correa L.G."/>
            <person name="Dacre M."/>
            <person name="DeBarry J."/>
            <person name="Dreyer I."/>
            <person name="Elias M."/>
            <person name="Engstrom E.M."/>
            <person name="Estelle M."/>
            <person name="Feng L."/>
            <person name="Finet C."/>
            <person name="Floyd S.K."/>
            <person name="Frommer W.B."/>
            <person name="Fujita T."/>
            <person name="Gramzow L."/>
            <person name="Gutensohn M."/>
            <person name="Harholt J."/>
            <person name="Hattori M."/>
            <person name="Heyl A."/>
            <person name="Hirai T."/>
            <person name="Hiwatashi Y."/>
            <person name="Ishikawa M."/>
            <person name="Iwata M."/>
            <person name="Karol K.G."/>
            <person name="Koehler B."/>
            <person name="Kolukisaoglu U."/>
            <person name="Kubo M."/>
            <person name="Kurata T."/>
            <person name="Lalonde S."/>
            <person name="Li K."/>
            <person name="Li Y."/>
            <person name="Litt A."/>
            <person name="Lyons E."/>
            <person name="Manning G."/>
            <person name="Maruyama T."/>
            <person name="Michael T.P."/>
            <person name="Mikami K."/>
            <person name="Miyazaki S."/>
            <person name="Morinaga S."/>
            <person name="Murata T."/>
            <person name="Mueller-Roeber B."/>
            <person name="Nelson D.R."/>
            <person name="Obara M."/>
            <person name="Oguri Y."/>
            <person name="Olmstead R.G."/>
            <person name="Onodera N."/>
            <person name="Petersen B.L."/>
            <person name="Pils B."/>
            <person name="Prigge M."/>
            <person name="Rensing S.A."/>
            <person name="Riano-Pachon D.M."/>
            <person name="Roberts A.W."/>
            <person name="Sato Y."/>
            <person name="Scheller H.V."/>
            <person name="Schulz B."/>
            <person name="Schulz C."/>
            <person name="Shakirov E.V."/>
            <person name="Shibagaki N."/>
            <person name="Shinohara N."/>
            <person name="Shippen D.E."/>
            <person name="Soerensen I."/>
            <person name="Sotooka R."/>
            <person name="Sugimoto N."/>
            <person name="Sugita M."/>
            <person name="Sumikawa N."/>
            <person name="Tanurdzic M."/>
            <person name="Theissen G."/>
            <person name="Ulvskov P."/>
            <person name="Wakazuki S."/>
            <person name="Weng J.K."/>
            <person name="Willats W.W."/>
            <person name="Wipf D."/>
            <person name="Wolf P.G."/>
            <person name="Yang L."/>
            <person name="Zimmer A.D."/>
            <person name="Zhu Q."/>
            <person name="Mitros T."/>
            <person name="Hellsten U."/>
            <person name="Loque D."/>
            <person name="Otillar R."/>
            <person name="Salamov A."/>
            <person name="Schmutz J."/>
            <person name="Shapiro H."/>
            <person name="Lindquist E."/>
            <person name="Lucas S."/>
            <person name="Rokhsar D."/>
            <person name="Grigoriev I.V."/>
        </authorList>
    </citation>
    <scope>NUCLEOTIDE SEQUENCE [LARGE SCALE GENOMIC DNA]</scope>
</reference>
<dbReference type="Gramene" id="EFJ36709">
    <property type="protein sequence ID" value="EFJ36709"/>
    <property type="gene ID" value="SELMODRAFT_76871"/>
</dbReference>
<evidence type="ECO:0000313" key="8">
    <source>
        <dbReference type="Proteomes" id="UP000001514"/>
    </source>
</evidence>
<sequence length="579" mass="62803">MAGSDAGISHLSPVALALDDVLARRERIERAFQELESRRAALESCTIEWKQLEEHFAQVEAALRKRYEELSDREKALDDVEEGLSRREEAIAAREEASLARVQEQREAAIAAIQHSEESNDSPTNGQGSSGTPTTEATPVPSPAPKQPTVNSVVAEVRVRPELKTLCENMDGEGLRRYVSEHRKDVSALRLELPVAIRCAIDPARLVLDALEGYSIPSDSESGGGGDRKESGVSANRRACVLILESAGSALADPVLGVEHPVVPFNIKERAKELAGRWKSRMDVLKDSSGAVASENSLDAQVFLQLLATYGIASEYDDEELCRLVTTVARRRQSPALCRALGLAPKIPDVVDKLAKEGKQVEALAFAHAFEIMDRVEPVPLLKAYLKDARKSAQVILKNGNNSAAAQNDSSMKELSALKSVIKCIEEYKLDAQFPPQSLQKRIDVLERAKADRKRAAVAVKAQAKRPRACNGNGTVYGNGERSFYRPSDRAQFGGVGLSTYGLASQTGYDRRNQGGFATTTYTGNRTPVSMSTSYLYSADGLGSSLYGSAAYGNPSYSSYQFGSGLPPPPPAYQASFLH</sequence>
<dbReference type="InParanoid" id="D8QTU9"/>
<dbReference type="HOGENOM" id="CLU_026883_2_1_1"/>
<keyword evidence="3 4" id="KW-0287">Flowering</keyword>
<dbReference type="Pfam" id="PF07899">
    <property type="entry name" value="Frigida"/>
    <property type="match status" value="1"/>
</dbReference>
<evidence type="ECO:0000256" key="4">
    <source>
        <dbReference type="RuleBase" id="RU364012"/>
    </source>
</evidence>
<evidence type="ECO:0000256" key="5">
    <source>
        <dbReference type="SAM" id="Coils"/>
    </source>
</evidence>
<dbReference type="PANTHER" id="PTHR31791:SF4">
    <property type="entry name" value="FRIGIDA-LIKE PROTEIN 3"/>
    <property type="match status" value="1"/>
</dbReference>
<dbReference type="InterPro" id="IPR012474">
    <property type="entry name" value="Frigida"/>
</dbReference>
<dbReference type="Proteomes" id="UP000001514">
    <property type="component" value="Unassembled WGS sequence"/>
</dbReference>
<gene>
    <name evidence="7" type="ORF">SELMODRAFT_76871</name>
</gene>
<evidence type="ECO:0000256" key="2">
    <source>
        <dbReference type="ARBA" id="ARBA00022782"/>
    </source>
</evidence>
<keyword evidence="4" id="KW-0217">Developmental protein</keyword>
<dbReference type="KEGG" id="smo:SELMODRAFT_76871"/>